<dbReference type="AlphaFoldDB" id="A0A1U7JFK7"/>
<dbReference type="Proteomes" id="UP000185783">
    <property type="component" value="Unassembled WGS sequence"/>
</dbReference>
<organism evidence="1 2">
    <name type="scientific">Pseudovibrio exalbescens</name>
    <dbReference type="NCBI Taxonomy" id="197461"/>
    <lineage>
        <taxon>Bacteria</taxon>
        <taxon>Pseudomonadati</taxon>
        <taxon>Pseudomonadota</taxon>
        <taxon>Alphaproteobacteria</taxon>
        <taxon>Hyphomicrobiales</taxon>
        <taxon>Stappiaceae</taxon>
        <taxon>Pseudovibrio</taxon>
    </lineage>
</organism>
<evidence type="ECO:0000313" key="2">
    <source>
        <dbReference type="Proteomes" id="UP000185783"/>
    </source>
</evidence>
<name>A0A1U7JFK7_9HYPH</name>
<reference evidence="1 2" key="1">
    <citation type="submission" date="2016-03" db="EMBL/GenBank/DDBJ databases">
        <title>Genome sequence of Nesiotobacter sp. nov., a moderately halophilic alphaproteobacterium isolated from the Yellow Sea, China.</title>
        <authorList>
            <person name="Zhang G."/>
            <person name="Zhang R."/>
        </authorList>
    </citation>
    <scope>NUCLEOTIDE SEQUENCE [LARGE SCALE GENOMIC DNA]</scope>
    <source>
        <strain evidence="1 2">WB1-6</strain>
    </source>
</reference>
<comment type="caution">
    <text evidence="1">The sequence shown here is derived from an EMBL/GenBank/DDBJ whole genome shotgun (WGS) entry which is preliminary data.</text>
</comment>
<gene>
    <name evidence="1" type="ORF">A3843_12830</name>
</gene>
<sequence length="122" mass="13770">MISWRTGLLVGTILVPMTGYSADMPQVQPSNPQYRPCTNIKQPIPDPSSVNWEQTLNQIFQEANQTVLNGHQGQGTQQNFIWAQATRDWCGVAIGYSKEGVWDVETVNRCLCFRTLMQPNAR</sequence>
<keyword evidence="2" id="KW-1185">Reference proteome</keyword>
<accession>A0A1U7JFK7</accession>
<protein>
    <submittedName>
        <fullName evidence="1">Uncharacterized protein</fullName>
    </submittedName>
</protein>
<dbReference type="EMBL" id="LVVZ01000019">
    <property type="protein sequence ID" value="OKL43519.1"/>
    <property type="molecule type" value="Genomic_DNA"/>
</dbReference>
<evidence type="ECO:0000313" key="1">
    <source>
        <dbReference type="EMBL" id="OKL43519.1"/>
    </source>
</evidence>
<dbReference type="RefSeq" id="WP_051269004.1">
    <property type="nucleotide sequence ID" value="NZ_LVVZ01000019.1"/>
</dbReference>
<proteinExistence type="predicted"/>